<evidence type="ECO:0000256" key="2">
    <source>
        <dbReference type="ARBA" id="ARBA00012758"/>
    </source>
</evidence>
<dbReference type="Proteomes" id="UP000664332">
    <property type="component" value="Unassembled WGS sequence"/>
</dbReference>
<keyword evidence="10" id="KW-1185">Reference proteome</keyword>
<evidence type="ECO:0000256" key="3">
    <source>
        <dbReference type="ARBA" id="ARBA00022801"/>
    </source>
</evidence>
<feature type="region of interest" description="Disordered" evidence="6">
    <location>
        <begin position="470"/>
        <end position="496"/>
    </location>
</feature>
<dbReference type="EC" id="3.2.1.26" evidence="2"/>
<dbReference type="PANTHER" id="PTHR43101:SF1">
    <property type="entry name" value="BETA-FRUCTOSIDASE"/>
    <property type="match status" value="1"/>
</dbReference>
<dbReference type="InterPro" id="IPR013320">
    <property type="entry name" value="ConA-like_dom_sf"/>
</dbReference>
<comment type="caution">
    <text evidence="9">The sequence shown here is derived from an EMBL/GenBank/DDBJ whole genome shotgun (WGS) entry which is preliminary data.</text>
</comment>
<feature type="domain" description="Glycosyl hydrolase family 32 C-terminal" evidence="8">
    <location>
        <begin position="353"/>
        <end position="458"/>
    </location>
</feature>
<evidence type="ECO:0000259" key="8">
    <source>
        <dbReference type="Pfam" id="PF08244"/>
    </source>
</evidence>
<gene>
    <name evidence="9" type="ORF">JZY06_09585</name>
</gene>
<feature type="domain" description="Glycosyl hydrolase family 32 N-terminal" evidence="7">
    <location>
        <begin position="11"/>
        <end position="335"/>
    </location>
</feature>
<dbReference type="InterPro" id="IPR013148">
    <property type="entry name" value="Glyco_hydro_32_N"/>
</dbReference>
<dbReference type="InterPro" id="IPR013189">
    <property type="entry name" value="Glyco_hydro_32_C"/>
</dbReference>
<dbReference type="PANTHER" id="PTHR43101">
    <property type="entry name" value="BETA-FRUCTOSIDASE"/>
    <property type="match status" value="1"/>
</dbReference>
<name>A0A939IY85_9CORY</name>
<dbReference type="GO" id="GO:0005975">
    <property type="term" value="P:carbohydrate metabolic process"/>
    <property type="evidence" value="ECO:0007669"/>
    <property type="project" value="InterPro"/>
</dbReference>
<evidence type="ECO:0000313" key="10">
    <source>
        <dbReference type="Proteomes" id="UP000664332"/>
    </source>
</evidence>
<protein>
    <recommendedName>
        <fullName evidence="2">beta-fructofuranosidase</fullName>
        <ecNumber evidence="2">3.2.1.26</ecNumber>
    </recommendedName>
</protein>
<dbReference type="GO" id="GO:0004564">
    <property type="term" value="F:beta-fructofuranosidase activity"/>
    <property type="evidence" value="ECO:0007669"/>
    <property type="project" value="UniProtKB-EC"/>
</dbReference>
<keyword evidence="4 5" id="KW-0326">Glycosidase</keyword>
<dbReference type="SUPFAM" id="SSF49899">
    <property type="entry name" value="Concanavalin A-like lectins/glucanases"/>
    <property type="match status" value="1"/>
</dbReference>
<dbReference type="Pfam" id="PF00251">
    <property type="entry name" value="Glyco_hydro_32N"/>
    <property type="match status" value="1"/>
</dbReference>
<evidence type="ECO:0000256" key="5">
    <source>
        <dbReference type="RuleBase" id="RU362110"/>
    </source>
</evidence>
<dbReference type="Gene3D" id="2.60.120.560">
    <property type="entry name" value="Exo-inulinase, domain 1"/>
    <property type="match status" value="1"/>
</dbReference>
<dbReference type="AlphaFoldDB" id="A0A939IY85"/>
<accession>A0A939IY85</accession>
<organism evidence="9 10">
    <name type="scientific">Corynebacterium mendelii</name>
    <dbReference type="NCBI Taxonomy" id="2765362"/>
    <lineage>
        <taxon>Bacteria</taxon>
        <taxon>Bacillati</taxon>
        <taxon>Actinomycetota</taxon>
        <taxon>Actinomycetes</taxon>
        <taxon>Mycobacteriales</taxon>
        <taxon>Corynebacteriaceae</taxon>
        <taxon>Corynebacterium</taxon>
    </lineage>
</organism>
<comment type="similarity">
    <text evidence="1 5">Belongs to the glycosyl hydrolase 32 family.</text>
</comment>
<sequence length="496" mass="53216">MTHTRYRPELHVTAEHGIINAPAGALHEGGVWHLFHQYRRFPGGPARWAHSVRPSDPGAEWMPCDDVLAPEGEETDVRAGCAIEDNTTTRLYFTRVTAAGSTVHTATISDILATAEDIADDPEQVDRHVTRGPLVLGDQGDYTNMRSPWVVPDWRRDDHTAGWLMLVVAGPMDSPVVLVACSDGDPEKFRIQAPLQLGDGHGLPAGRMVSPKLIRLTDEVDGHPWDILLATVEVPEGKDVSGYLVGHLEGTAFSVARGFTPIDHGHDFTRPRATAVGKPVWGAADSEAIIFGLMNSVSRGDHPENDPSWDNEGWANCLSLARRATLQGGRLYLTPTTALVDSVLWSKAARAQTVMMDIPDGGSVTVRVRDTNGDTAAVVVHTGDTVTVDRSANPLHRGDQSAIAALDPTDTNALTVITDGSCLEVFADGGAVAMSSRLWSTHGFNGFTVTCDGGATITRSMEFSPRSFEAEGLDDLDDGSFTPDLLLPGGDLPDSQ</sequence>
<dbReference type="InterPro" id="IPR051214">
    <property type="entry name" value="GH32_Enzymes"/>
</dbReference>
<reference evidence="9" key="1">
    <citation type="submission" date="2021-03" db="EMBL/GenBank/DDBJ databases">
        <authorList>
            <person name="Sun Q."/>
        </authorList>
    </citation>
    <scope>NUCLEOTIDE SEQUENCE</scope>
    <source>
        <strain evidence="9">CCM 8862</strain>
    </source>
</reference>
<dbReference type="Pfam" id="PF08244">
    <property type="entry name" value="Glyco_hydro_32C"/>
    <property type="match status" value="1"/>
</dbReference>
<evidence type="ECO:0000256" key="6">
    <source>
        <dbReference type="SAM" id="MobiDB-lite"/>
    </source>
</evidence>
<dbReference type="InterPro" id="IPR001362">
    <property type="entry name" value="Glyco_hydro_32"/>
</dbReference>
<dbReference type="SUPFAM" id="SSF75005">
    <property type="entry name" value="Arabinanase/levansucrase/invertase"/>
    <property type="match status" value="1"/>
</dbReference>
<dbReference type="Gene3D" id="2.115.10.20">
    <property type="entry name" value="Glycosyl hydrolase domain, family 43"/>
    <property type="match status" value="1"/>
</dbReference>
<evidence type="ECO:0000256" key="1">
    <source>
        <dbReference type="ARBA" id="ARBA00009902"/>
    </source>
</evidence>
<dbReference type="RefSeq" id="WP_207279319.1">
    <property type="nucleotide sequence ID" value="NZ_JAFLEQ010000016.1"/>
</dbReference>
<keyword evidence="3 5" id="KW-0378">Hydrolase</keyword>
<dbReference type="EMBL" id="JAFLEQ010000016">
    <property type="protein sequence ID" value="MBN9644858.1"/>
    <property type="molecule type" value="Genomic_DNA"/>
</dbReference>
<dbReference type="SMART" id="SM00640">
    <property type="entry name" value="Glyco_32"/>
    <property type="match status" value="1"/>
</dbReference>
<proteinExistence type="inferred from homology"/>
<evidence type="ECO:0000256" key="4">
    <source>
        <dbReference type="ARBA" id="ARBA00023295"/>
    </source>
</evidence>
<feature type="compositionally biased region" description="Low complexity" evidence="6">
    <location>
        <begin position="483"/>
        <end position="496"/>
    </location>
</feature>
<evidence type="ECO:0000259" key="7">
    <source>
        <dbReference type="Pfam" id="PF00251"/>
    </source>
</evidence>
<evidence type="ECO:0000313" key="9">
    <source>
        <dbReference type="EMBL" id="MBN9644858.1"/>
    </source>
</evidence>
<dbReference type="InterPro" id="IPR023296">
    <property type="entry name" value="Glyco_hydro_beta-prop_sf"/>
</dbReference>